<feature type="compositionally biased region" description="Basic residues" evidence="1">
    <location>
        <begin position="80"/>
        <end position="98"/>
    </location>
</feature>
<evidence type="ECO:0000313" key="2">
    <source>
        <dbReference type="EMBL" id="CAA9351326.1"/>
    </source>
</evidence>
<evidence type="ECO:0000256" key="1">
    <source>
        <dbReference type="SAM" id="MobiDB-lite"/>
    </source>
</evidence>
<feature type="compositionally biased region" description="Low complexity" evidence="1">
    <location>
        <begin position="47"/>
        <end position="72"/>
    </location>
</feature>
<feature type="compositionally biased region" description="Low complexity" evidence="1">
    <location>
        <begin position="153"/>
        <end position="169"/>
    </location>
</feature>
<feature type="non-terminal residue" evidence="2">
    <location>
        <position position="169"/>
    </location>
</feature>
<proteinExistence type="predicted"/>
<reference evidence="2" key="1">
    <citation type="submission" date="2020-02" db="EMBL/GenBank/DDBJ databases">
        <authorList>
            <person name="Meier V. D."/>
        </authorList>
    </citation>
    <scope>NUCLEOTIDE SEQUENCE</scope>
    <source>
        <strain evidence="2">AVDCRST_MAG16</strain>
    </source>
</reference>
<feature type="compositionally biased region" description="Basic and acidic residues" evidence="1">
    <location>
        <begin position="122"/>
        <end position="138"/>
    </location>
</feature>
<feature type="region of interest" description="Disordered" evidence="1">
    <location>
        <begin position="1"/>
        <end position="169"/>
    </location>
</feature>
<accession>A0A6J4M814</accession>
<protein>
    <submittedName>
        <fullName evidence="2">Uncharacterized protein</fullName>
    </submittedName>
</protein>
<name>A0A6J4M814_9ACTN</name>
<dbReference type="AlphaFoldDB" id="A0A6J4M814"/>
<organism evidence="2">
    <name type="scientific">uncultured Frankineae bacterium</name>
    <dbReference type="NCBI Taxonomy" id="437475"/>
    <lineage>
        <taxon>Bacteria</taxon>
        <taxon>Bacillati</taxon>
        <taxon>Actinomycetota</taxon>
        <taxon>Actinomycetes</taxon>
        <taxon>Frankiales</taxon>
        <taxon>environmental samples</taxon>
    </lineage>
</organism>
<feature type="compositionally biased region" description="Basic residues" evidence="1">
    <location>
        <begin position="18"/>
        <end position="39"/>
    </location>
</feature>
<gene>
    <name evidence="2" type="ORF">AVDCRST_MAG16-2397</name>
</gene>
<sequence>ADRVPRCGGHRLLGVRPDHRRRPRRAGRAARARLRRAGGRGRERLVRVGGAAPHRHGAGAARAGAATARRAVPGPPGRVRSAHPRGGRALRRLRRPVRRPVVLGRPARRRRQRPGAVGHQRTQRDPELCQGRDRRDQRGAPVAGGAGGHRRGAAPGRAGRRCPGPRTRL</sequence>
<feature type="non-terminal residue" evidence="2">
    <location>
        <position position="1"/>
    </location>
</feature>
<dbReference type="EMBL" id="CADCUE010000223">
    <property type="protein sequence ID" value="CAA9351326.1"/>
    <property type="molecule type" value="Genomic_DNA"/>
</dbReference>